<evidence type="ECO:0000256" key="2">
    <source>
        <dbReference type="ARBA" id="ARBA00001933"/>
    </source>
</evidence>
<evidence type="ECO:0000256" key="8">
    <source>
        <dbReference type="ARBA" id="ARBA00031427"/>
    </source>
</evidence>
<dbReference type="PANTHER" id="PTHR48078">
    <property type="entry name" value="THREONINE DEHYDRATASE, MITOCHONDRIAL-RELATED"/>
    <property type="match status" value="1"/>
</dbReference>
<dbReference type="AlphaFoldDB" id="A0A318TLM2"/>
<keyword evidence="11" id="KW-1185">Reference proteome</keyword>
<dbReference type="PANTHER" id="PTHR48078:SF6">
    <property type="entry name" value="L-THREONINE DEHYDRATASE CATABOLIC TDCB"/>
    <property type="match status" value="1"/>
</dbReference>
<protein>
    <recommendedName>
        <fullName evidence="4">threonine ammonia-lyase</fullName>
        <ecNumber evidence="4">4.3.1.19</ecNumber>
    </recommendedName>
    <alternativeName>
        <fullName evidence="8">Threonine deaminase</fullName>
    </alternativeName>
</protein>
<dbReference type="SUPFAM" id="SSF53686">
    <property type="entry name" value="Tryptophan synthase beta subunit-like PLP-dependent enzymes"/>
    <property type="match status" value="1"/>
</dbReference>
<gene>
    <name evidence="10" type="ORF">BJ095_12732</name>
</gene>
<evidence type="ECO:0000313" key="11">
    <source>
        <dbReference type="Proteomes" id="UP000247416"/>
    </source>
</evidence>
<dbReference type="GO" id="GO:0009097">
    <property type="term" value="P:isoleucine biosynthetic process"/>
    <property type="evidence" value="ECO:0007669"/>
    <property type="project" value="TreeGrafter"/>
</dbReference>
<dbReference type="RefSeq" id="WP_107934893.1">
    <property type="nucleotide sequence ID" value="NZ_CP085009.1"/>
</dbReference>
<dbReference type="GO" id="GO:0003941">
    <property type="term" value="F:L-serine ammonia-lyase activity"/>
    <property type="evidence" value="ECO:0007669"/>
    <property type="project" value="TreeGrafter"/>
</dbReference>
<evidence type="ECO:0000256" key="1">
    <source>
        <dbReference type="ARBA" id="ARBA00001274"/>
    </source>
</evidence>
<evidence type="ECO:0000256" key="3">
    <source>
        <dbReference type="ARBA" id="ARBA00010869"/>
    </source>
</evidence>
<comment type="similarity">
    <text evidence="3">Belongs to the serine/threonine dehydratase family.</text>
</comment>
<evidence type="ECO:0000259" key="9">
    <source>
        <dbReference type="Pfam" id="PF00291"/>
    </source>
</evidence>
<sequence length="335" mass="36094">MHETSNGLLIENKSITLQDVWKAKSNISSLIKKSPLVYSPTISKLKDAEIFLKFEQLHESGAFKMRGAVNAIHCLSEAQKSKGVITFSTGNHGYSVALAAKKLGIRAVICVSTHVPKAKIEKIQSLGAELEIYGESQDSAEQRCYQLMKEQGLTLIPPFDHPHVIAGQGTISLEILEDLPTVNGVIGGLSGGGLLSGIGLVMKSTNPDIQVIGVSMENGAAMYESLKADKPVEVSEFPTLADSLLGGIGVNNNYTFNMIKSFIDKSYLVPEESIKKGMAYLYKEHQIIVEGAAAIGIGAVLDNILHVQPHTKLVIIITGCNVDLDVHANAIQQYI</sequence>
<comment type="catalytic activity">
    <reaction evidence="1">
        <text>L-threonine = 2-oxobutanoate + NH4(+)</text>
        <dbReference type="Rhea" id="RHEA:22108"/>
        <dbReference type="ChEBI" id="CHEBI:16763"/>
        <dbReference type="ChEBI" id="CHEBI:28938"/>
        <dbReference type="ChEBI" id="CHEBI:57926"/>
        <dbReference type="EC" id="4.3.1.19"/>
    </reaction>
</comment>
<comment type="cofactor">
    <cofactor evidence="2">
        <name>pyridoxal 5'-phosphate</name>
        <dbReference type="ChEBI" id="CHEBI:597326"/>
    </cofactor>
</comment>
<evidence type="ECO:0000256" key="7">
    <source>
        <dbReference type="ARBA" id="ARBA00025527"/>
    </source>
</evidence>
<dbReference type="EC" id="4.3.1.19" evidence="4"/>
<comment type="caution">
    <text evidence="10">The sequence shown here is derived from an EMBL/GenBank/DDBJ whole genome shotgun (WGS) entry which is preliminary data.</text>
</comment>
<reference evidence="10 11" key="1">
    <citation type="submission" date="2018-06" db="EMBL/GenBank/DDBJ databases">
        <title>Genomic Encyclopedia of Archaeal and Bacterial Type Strains, Phase II (KMG-II): from individual species to whole genera.</title>
        <authorList>
            <person name="Goeker M."/>
        </authorList>
    </citation>
    <scope>NUCLEOTIDE SEQUENCE [LARGE SCALE GENOMIC DNA]</scope>
    <source>
        <strain evidence="10 11">KACC 16626</strain>
    </source>
</reference>
<accession>A0A318TLM2</accession>
<keyword evidence="5" id="KW-0663">Pyridoxal phosphate</keyword>
<evidence type="ECO:0000256" key="4">
    <source>
        <dbReference type="ARBA" id="ARBA00012096"/>
    </source>
</evidence>
<dbReference type="GO" id="GO:0006567">
    <property type="term" value="P:L-threonine catabolic process"/>
    <property type="evidence" value="ECO:0007669"/>
    <property type="project" value="TreeGrafter"/>
</dbReference>
<dbReference type="GO" id="GO:0004794">
    <property type="term" value="F:threonine deaminase activity"/>
    <property type="evidence" value="ECO:0007669"/>
    <property type="project" value="UniProtKB-EC"/>
</dbReference>
<dbReference type="CDD" id="cd01562">
    <property type="entry name" value="Thr-dehyd"/>
    <property type="match status" value="1"/>
</dbReference>
<evidence type="ECO:0000256" key="6">
    <source>
        <dbReference type="ARBA" id="ARBA00023239"/>
    </source>
</evidence>
<dbReference type="InterPro" id="IPR050147">
    <property type="entry name" value="Ser/Thr_Dehydratase"/>
</dbReference>
<dbReference type="Proteomes" id="UP000247416">
    <property type="component" value="Unassembled WGS sequence"/>
</dbReference>
<dbReference type="GO" id="GO:0006565">
    <property type="term" value="P:L-serine catabolic process"/>
    <property type="evidence" value="ECO:0007669"/>
    <property type="project" value="TreeGrafter"/>
</dbReference>
<organism evidence="10 11">
    <name type="scientific">Ureibacillus chungkukjangi</name>
    <dbReference type="NCBI Taxonomy" id="1202712"/>
    <lineage>
        <taxon>Bacteria</taxon>
        <taxon>Bacillati</taxon>
        <taxon>Bacillota</taxon>
        <taxon>Bacilli</taxon>
        <taxon>Bacillales</taxon>
        <taxon>Caryophanaceae</taxon>
        <taxon>Ureibacillus</taxon>
    </lineage>
</organism>
<dbReference type="OrthoDB" id="9811476at2"/>
<dbReference type="InterPro" id="IPR036052">
    <property type="entry name" value="TrpB-like_PALP_sf"/>
</dbReference>
<dbReference type="Pfam" id="PF00291">
    <property type="entry name" value="PALP"/>
    <property type="match status" value="1"/>
</dbReference>
<dbReference type="InterPro" id="IPR001926">
    <property type="entry name" value="TrpB-like_PALP"/>
</dbReference>
<evidence type="ECO:0000313" key="10">
    <source>
        <dbReference type="EMBL" id="PYF03958.1"/>
    </source>
</evidence>
<name>A0A318TLM2_9BACL</name>
<proteinExistence type="inferred from homology"/>
<dbReference type="Gene3D" id="3.40.50.1100">
    <property type="match status" value="2"/>
</dbReference>
<dbReference type="NCBIfam" id="NF005680">
    <property type="entry name" value="PRK07476.1"/>
    <property type="match status" value="1"/>
</dbReference>
<dbReference type="EMBL" id="QJTJ01000027">
    <property type="protein sequence ID" value="PYF03958.1"/>
    <property type="molecule type" value="Genomic_DNA"/>
</dbReference>
<feature type="domain" description="Tryptophan synthase beta chain-like PALP" evidence="9">
    <location>
        <begin position="27"/>
        <end position="319"/>
    </location>
</feature>
<dbReference type="FunFam" id="3.40.50.1100:FF:000005">
    <property type="entry name" value="Threonine dehydratase catabolic"/>
    <property type="match status" value="1"/>
</dbReference>
<keyword evidence="6" id="KW-0456">Lyase</keyword>
<comment type="function">
    <text evidence="7">Catalyzes the anaerobic formation of alpha-ketobutyrate and ammonia from threonine in a two-step reaction. The first step involved a dehydration of threonine and a production of enamine intermediates (aminocrotonate), which tautomerizes to its imine form (iminobutyrate). Both intermediates are unstable and short-lived. The second step is the nonenzymatic hydrolysis of the enamine/imine intermediates to form 2-ketobutyrate and free ammonia. In the low water environment of the cell, the second step is accelerated by RidA.</text>
</comment>
<evidence type="ECO:0000256" key="5">
    <source>
        <dbReference type="ARBA" id="ARBA00022898"/>
    </source>
</evidence>